<protein>
    <recommendedName>
        <fullName evidence="9">TRAP transporter small permease protein</fullName>
    </recommendedName>
</protein>
<sequence>MKTLIASVAETMRTVAGSVVLLLMFAQVVVVALRYVFSLGWPWALDLLVYCFLFSALLPALFVLIRNVSVRVDVFYSRWPDERRRLVDRIALLVLLFPSMAYACWASLPITLRSWRVLETSPTYGGLPGYFLLKSVLSLVFFALAVAAFVMALRRVPYATEEHDEP</sequence>
<comment type="function">
    <text evidence="9">Part of the tripartite ATP-independent periplasmic (TRAP) transport system.</text>
</comment>
<keyword evidence="6 9" id="KW-1133">Transmembrane helix</keyword>
<dbReference type="PANTHER" id="PTHR35011">
    <property type="entry name" value="2,3-DIKETO-L-GULONATE TRAP TRANSPORTER SMALL PERMEASE PROTEIN YIAM"/>
    <property type="match status" value="1"/>
</dbReference>
<evidence type="ECO:0000256" key="9">
    <source>
        <dbReference type="RuleBase" id="RU369079"/>
    </source>
</evidence>
<evidence type="ECO:0000256" key="4">
    <source>
        <dbReference type="ARBA" id="ARBA00022519"/>
    </source>
</evidence>
<evidence type="ECO:0000256" key="6">
    <source>
        <dbReference type="ARBA" id="ARBA00022989"/>
    </source>
</evidence>
<proteinExistence type="inferred from homology"/>
<comment type="similarity">
    <text evidence="8 9">Belongs to the TRAP transporter small permease family.</text>
</comment>
<evidence type="ECO:0000259" key="10">
    <source>
        <dbReference type="Pfam" id="PF04290"/>
    </source>
</evidence>
<evidence type="ECO:0000256" key="1">
    <source>
        <dbReference type="ARBA" id="ARBA00004429"/>
    </source>
</evidence>
<keyword evidence="7 9" id="KW-0472">Membrane</keyword>
<comment type="subcellular location">
    <subcellularLocation>
        <location evidence="1 9">Cell inner membrane</location>
        <topology evidence="1 9">Multi-pass membrane protein</topology>
    </subcellularLocation>
</comment>
<organism evidence="11 12">
    <name type="scientific">Chelativorans salis</name>
    <dbReference type="NCBI Taxonomy" id="2978478"/>
    <lineage>
        <taxon>Bacteria</taxon>
        <taxon>Pseudomonadati</taxon>
        <taxon>Pseudomonadota</taxon>
        <taxon>Alphaproteobacteria</taxon>
        <taxon>Hyphomicrobiales</taxon>
        <taxon>Phyllobacteriaceae</taxon>
        <taxon>Chelativorans</taxon>
    </lineage>
</organism>
<dbReference type="Pfam" id="PF04290">
    <property type="entry name" value="DctQ"/>
    <property type="match status" value="1"/>
</dbReference>
<gene>
    <name evidence="11" type="ORF">N5A92_23090</name>
</gene>
<feature type="transmembrane region" description="Helical" evidence="9">
    <location>
        <begin position="43"/>
        <end position="65"/>
    </location>
</feature>
<dbReference type="EMBL" id="JAOCZP010000010">
    <property type="protein sequence ID" value="MCT7377908.1"/>
    <property type="molecule type" value="Genomic_DNA"/>
</dbReference>
<dbReference type="RefSeq" id="WP_260906647.1">
    <property type="nucleotide sequence ID" value="NZ_JAOCZP010000010.1"/>
</dbReference>
<evidence type="ECO:0000313" key="12">
    <source>
        <dbReference type="Proteomes" id="UP001320831"/>
    </source>
</evidence>
<evidence type="ECO:0000256" key="8">
    <source>
        <dbReference type="ARBA" id="ARBA00038436"/>
    </source>
</evidence>
<dbReference type="PANTHER" id="PTHR35011:SF4">
    <property type="entry name" value="SLL1102 PROTEIN"/>
    <property type="match status" value="1"/>
</dbReference>
<dbReference type="InterPro" id="IPR055348">
    <property type="entry name" value="DctQ"/>
</dbReference>
<feature type="transmembrane region" description="Helical" evidence="9">
    <location>
        <begin position="86"/>
        <end position="110"/>
    </location>
</feature>
<evidence type="ECO:0000256" key="5">
    <source>
        <dbReference type="ARBA" id="ARBA00022692"/>
    </source>
</evidence>
<feature type="transmembrane region" description="Helical" evidence="9">
    <location>
        <begin position="12"/>
        <end position="37"/>
    </location>
</feature>
<name>A0ABT2LWD0_9HYPH</name>
<feature type="domain" description="Tripartite ATP-independent periplasmic transporters DctQ component" evidence="10">
    <location>
        <begin position="22"/>
        <end position="156"/>
    </location>
</feature>
<evidence type="ECO:0000256" key="7">
    <source>
        <dbReference type="ARBA" id="ARBA00023136"/>
    </source>
</evidence>
<keyword evidence="4 9" id="KW-0997">Cell inner membrane</keyword>
<keyword evidence="2 9" id="KW-0813">Transport</keyword>
<dbReference type="InterPro" id="IPR007387">
    <property type="entry name" value="TRAP_DctQ"/>
</dbReference>
<keyword evidence="5 9" id="KW-0812">Transmembrane</keyword>
<evidence type="ECO:0000256" key="3">
    <source>
        <dbReference type="ARBA" id="ARBA00022475"/>
    </source>
</evidence>
<reference evidence="11 12" key="1">
    <citation type="submission" date="2022-09" db="EMBL/GenBank/DDBJ databases">
        <title>Chelativorans salina sp. nov., a novel slightly halophilic bacterium isolated from a saline lake sediment enrichment.</title>
        <authorList>
            <person name="Gao L."/>
            <person name="Fang B.-Z."/>
            <person name="Li W.-J."/>
        </authorList>
    </citation>
    <scope>NUCLEOTIDE SEQUENCE [LARGE SCALE GENOMIC DNA]</scope>
    <source>
        <strain evidence="11 12">EGI FJ00035</strain>
    </source>
</reference>
<keyword evidence="12" id="KW-1185">Reference proteome</keyword>
<dbReference type="Proteomes" id="UP001320831">
    <property type="component" value="Unassembled WGS sequence"/>
</dbReference>
<keyword evidence="3" id="KW-1003">Cell membrane</keyword>
<accession>A0ABT2LWD0</accession>
<comment type="subunit">
    <text evidence="9">The complex comprises the extracytoplasmic solute receptor protein and the two transmembrane proteins.</text>
</comment>
<evidence type="ECO:0000313" key="11">
    <source>
        <dbReference type="EMBL" id="MCT7377908.1"/>
    </source>
</evidence>
<evidence type="ECO:0000256" key="2">
    <source>
        <dbReference type="ARBA" id="ARBA00022448"/>
    </source>
</evidence>
<comment type="caution">
    <text evidence="11">The sequence shown here is derived from an EMBL/GenBank/DDBJ whole genome shotgun (WGS) entry which is preliminary data.</text>
</comment>
<feature type="transmembrane region" description="Helical" evidence="9">
    <location>
        <begin position="130"/>
        <end position="153"/>
    </location>
</feature>